<keyword evidence="1" id="KW-1133">Transmembrane helix</keyword>
<comment type="caution">
    <text evidence="3">The sequence shown here is derived from an EMBL/GenBank/DDBJ whole genome shotgun (WGS) entry which is preliminary data.</text>
</comment>
<evidence type="ECO:0000313" key="4">
    <source>
        <dbReference type="Proteomes" id="UP000187338"/>
    </source>
</evidence>
<dbReference type="STRING" id="661089.ciss_13470"/>
<dbReference type="AlphaFoldDB" id="A0A1L8D2T9"/>
<gene>
    <name evidence="3" type="ORF">ciss_13470</name>
</gene>
<sequence>MYFPSKKSVIFGGLIWGGLTIGLIVAISELDWVTILIFSIILIFWGWVWFSTGYKIEEDFLVIKSGPLKAKIPIKEITKIYKTRSPVSSVALSLDRLAIVFGKNYDEVIISPVDEDKFIDELRKINSKIIVAK</sequence>
<dbReference type="EMBL" id="BDJL01000038">
    <property type="protein sequence ID" value="GAV25414.1"/>
    <property type="molecule type" value="Genomic_DNA"/>
</dbReference>
<feature type="transmembrane region" description="Helical" evidence="1">
    <location>
        <begin position="9"/>
        <end position="27"/>
    </location>
</feature>
<keyword evidence="1" id="KW-0812">Transmembrane</keyword>
<reference evidence="4" key="1">
    <citation type="submission" date="2016-12" db="EMBL/GenBank/DDBJ databases">
        <title>Draft Genome Sequences od Carboxydothermus pertinax and islandicus, Hydrogenogenic Carboxydotrophic Bacteria.</title>
        <authorList>
            <person name="Fukuyama Y."/>
            <person name="Ohmae K."/>
            <person name="Yoneda Y."/>
            <person name="Yoshida T."/>
            <person name="Sako Y."/>
        </authorList>
    </citation>
    <scope>NUCLEOTIDE SEQUENCE [LARGE SCALE GENOMIC DNA]</scope>
    <source>
        <strain evidence="4">SET</strain>
    </source>
</reference>
<accession>A0A1L8D2T9</accession>
<dbReference type="InterPro" id="IPR009589">
    <property type="entry name" value="PH_YyaB-like"/>
</dbReference>
<organism evidence="3 4">
    <name type="scientific">Carboxydothermus islandicus</name>
    <dbReference type="NCBI Taxonomy" id="661089"/>
    <lineage>
        <taxon>Bacteria</taxon>
        <taxon>Bacillati</taxon>
        <taxon>Bacillota</taxon>
        <taxon>Clostridia</taxon>
        <taxon>Thermoanaerobacterales</taxon>
        <taxon>Thermoanaerobacteraceae</taxon>
        <taxon>Carboxydothermus</taxon>
    </lineage>
</organism>
<protein>
    <recommendedName>
        <fullName evidence="2">Uncharacterized protein YyaB-like PH domain-containing protein</fullName>
    </recommendedName>
</protein>
<proteinExistence type="predicted"/>
<feature type="transmembrane region" description="Helical" evidence="1">
    <location>
        <begin position="33"/>
        <end position="50"/>
    </location>
</feature>
<keyword evidence="1" id="KW-0472">Membrane</keyword>
<evidence type="ECO:0000259" key="2">
    <source>
        <dbReference type="Pfam" id="PF06713"/>
    </source>
</evidence>
<evidence type="ECO:0000313" key="3">
    <source>
        <dbReference type="EMBL" id="GAV25414.1"/>
    </source>
</evidence>
<name>A0A1L8D2T9_9THEO</name>
<feature type="domain" description="Uncharacterized protein YyaB-like PH" evidence="2">
    <location>
        <begin position="52"/>
        <end position="126"/>
    </location>
</feature>
<dbReference type="Pfam" id="PF06713">
    <property type="entry name" value="bPH_4"/>
    <property type="match status" value="1"/>
</dbReference>
<dbReference type="Proteomes" id="UP000187338">
    <property type="component" value="Unassembled WGS sequence"/>
</dbReference>
<evidence type="ECO:0000256" key="1">
    <source>
        <dbReference type="SAM" id="Phobius"/>
    </source>
</evidence>
<keyword evidence="4" id="KW-1185">Reference proteome</keyword>
<dbReference type="GO" id="GO:0030153">
    <property type="term" value="P:bacteriocin immunity"/>
    <property type="evidence" value="ECO:0007669"/>
    <property type="project" value="InterPro"/>
</dbReference>